<evidence type="ECO:0000256" key="2">
    <source>
        <dbReference type="SAM" id="MobiDB-lite"/>
    </source>
</evidence>
<organism evidence="3 4">
    <name type="scientific">Aureobasidium melanogenum</name>
    <name type="common">Aureobasidium pullulans var. melanogenum</name>
    <dbReference type="NCBI Taxonomy" id="46634"/>
    <lineage>
        <taxon>Eukaryota</taxon>
        <taxon>Fungi</taxon>
        <taxon>Dikarya</taxon>
        <taxon>Ascomycota</taxon>
        <taxon>Pezizomycotina</taxon>
        <taxon>Dothideomycetes</taxon>
        <taxon>Dothideomycetidae</taxon>
        <taxon>Dothideales</taxon>
        <taxon>Saccotheciaceae</taxon>
        <taxon>Aureobasidium</taxon>
    </lineage>
</organism>
<name>A0A9P8FQQ5_AURME</name>
<reference evidence="3" key="2">
    <citation type="submission" date="2021-08" db="EMBL/GenBank/DDBJ databases">
        <authorList>
            <person name="Gostincar C."/>
            <person name="Sun X."/>
            <person name="Song Z."/>
            <person name="Gunde-Cimerman N."/>
        </authorList>
    </citation>
    <scope>NUCLEOTIDE SEQUENCE</scope>
    <source>
        <strain evidence="3">EXF-9298</strain>
    </source>
</reference>
<feature type="compositionally biased region" description="Basic residues" evidence="2">
    <location>
        <begin position="1"/>
        <end position="10"/>
    </location>
</feature>
<reference evidence="3" key="1">
    <citation type="journal article" date="2021" name="J Fungi (Basel)">
        <title>Virulence traits and population genomics of the black yeast Aureobasidium melanogenum.</title>
        <authorList>
            <person name="Cernosa A."/>
            <person name="Sun X."/>
            <person name="Gostincar C."/>
            <person name="Fang C."/>
            <person name="Gunde-Cimerman N."/>
            <person name="Song Z."/>
        </authorList>
    </citation>
    <scope>NUCLEOTIDE SEQUENCE</scope>
    <source>
        <strain evidence="3">EXF-9298</strain>
    </source>
</reference>
<protein>
    <submittedName>
        <fullName evidence="3">Uncharacterized protein</fullName>
    </submittedName>
</protein>
<sequence>MNPRAPHYKFRPSSSSTSSGKDLESIYGSLHKSFVPASNPTLNSAREAPSRAMDNSTREPPTHSRSLVKFQPRESSDDDLLERARSEQLEQNQLAMHTKLLRLADQVNELMAQRSAFEEEKAQSDKIIEELRREVAVLKTKVQEHHNKLDVCKRGIDDNAKEAQNMEQRIKAISGGLDSRFQHHSTCIDKVESLVRGAAIQIKQHTTQLGDSEKRINQLEHKSGGTITTNSHNGSHLQEHGIITEVAQLKLDIAKVQQTQDSHKSYLEKTGETLITHQNNMATVRKTIDDLRSELQRLSTVNVGRRGNENSAPRGNHLRLDVTPDAIFGLQSQIDRLAEEVRHKVNNAESPKSDASSAANDVETLMIQMDDVRNKIRNLERDMGYQADMHHLLEQISLSNKISLESMFYQLTKELEGKCAPEDIEFGLDEDRIFILRQRVLERLSVEDSVQCEFLRLKESQQMFT</sequence>
<feature type="coiled-coil region" evidence="1">
    <location>
        <begin position="100"/>
        <end position="148"/>
    </location>
</feature>
<evidence type="ECO:0000313" key="3">
    <source>
        <dbReference type="EMBL" id="KAG9979826.1"/>
    </source>
</evidence>
<dbReference type="EMBL" id="JAHFXS010001072">
    <property type="protein sequence ID" value="KAG9979826.1"/>
    <property type="molecule type" value="Genomic_DNA"/>
</dbReference>
<dbReference type="AlphaFoldDB" id="A0A9P8FQQ5"/>
<evidence type="ECO:0000256" key="1">
    <source>
        <dbReference type="SAM" id="Coils"/>
    </source>
</evidence>
<accession>A0A9P8FQQ5</accession>
<keyword evidence="1" id="KW-0175">Coiled coil</keyword>
<comment type="caution">
    <text evidence="3">The sequence shown here is derived from an EMBL/GenBank/DDBJ whole genome shotgun (WGS) entry which is preliminary data.</text>
</comment>
<keyword evidence="4" id="KW-1185">Reference proteome</keyword>
<feature type="non-terminal residue" evidence="3">
    <location>
        <position position="1"/>
    </location>
</feature>
<feature type="coiled-coil region" evidence="1">
    <location>
        <begin position="274"/>
        <end position="301"/>
    </location>
</feature>
<evidence type="ECO:0000313" key="4">
    <source>
        <dbReference type="Proteomes" id="UP000729357"/>
    </source>
</evidence>
<feature type="region of interest" description="Disordered" evidence="2">
    <location>
        <begin position="1"/>
        <end position="78"/>
    </location>
</feature>
<dbReference type="Proteomes" id="UP000729357">
    <property type="component" value="Unassembled WGS sequence"/>
</dbReference>
<proteinExistence type="predicted"/>
<gene>
    <name evidence="3" type="ORF">KCU98_g8528</name>
</gene>